<protein>
    <submittedName>
        <fullName evidence="1">Uncharacterized protein</fullName>
    </submittedName>
</protein>
<keyword evidence="2" id="KW-1185">Reference proteome</keyword>
<name>A0A7X1ZD96_9PROT</name>
<reference evidence="1 2" key="1">
    <citation type="submission" date="2019-10" db="EMBL/GenBank/DDBJ databases">
        <title>Draft whole-genome sequence of the purple nonsulfur photosynthetic bacterium Roseospira navarrensis DSM 15114.</title>
        <authorList>
            <person name="Kyndt J.A."/>
            <person name="Meyer T.E."/>
        </authorList>
    </citation>
    <scope>NUCLEOTIDE SEQUENCE [LARGE SCALE GENOMIC DNA]</scope>
    <source>
        <strain evidence="1 2">DSM 15114</strain>
    </source>
</reference>
<gene>
    <name evidence="1" type="ORF">GHC57_07885</name>
</gene>
<dbReference type="RefSeq" id="WP_153342937.1">
    <property type="nucleotide sequence ID" value="NZ_WIVE01000019.1"/>
</dbReference>
<dbReference type="AlphaFoldDB" id="A0A7X1ZD96"/>
<evidence type="ECO:0000313" key="2">
    <source>
        <dbReference type="Proteomes" id="UP000434582"/>
    </source>
</evidence>
<dbReference type="Proteomes" id="UP000434582">
    <property type="component" value="Unassembled WGS sequence"/>
</dbReference>
<accession>A0A7X1ZD96</accession>
<sequence>MSRLRELGRAIATHPVPAEAVFVGFDLYVDVFSSGKVRMIGFGPGGERVHPEDARPPGCVPVPAIGRGVVVSFDPTLPPDGFRVAPDPEAG</sequence>
<evidence type="ECO:0000313" key="1">
    <source>
        <dbReference type="EMBL" id="MQX36434.1"/>
    </source>
</evidence>
<dbReference type="EMBL" id="WIVE01000019">
    <property type="protein sequence ID" value="MQX36434.1"/>
    <property type="molecule type" value="Genomic_DNA"/>
</dbReference>
<organism evidence="1 2">
    <name type="scientific">Roseospira navarrensis</name>
    <dbReference type="NCBI Taxonomy" id="140058"/>
    <lineage>
        <taxon>Bacteria</taxon>
        <taxon>Pseudomonadati</taxon>
        <taxon>Pseudomonadota</taxon>
        <taxon>Alphaproteobacteria</taxon>
        <taxon>Rhodospirillales</taxon>
        <taxon>Rhodospirillaceae</taxon>
        <taxon>Roseospira</taxon>
    </lineage>
</organism>
<dbReference type="OrthoDB" id="9846929at2"/>
<proteinExistence type="predicted"/>
<comment type="caution">
    <text evidence="1">The sequence shown here is derived from an EMBL/GenBank/DDBJ whole genome shotgun (WGS) entry which is preliminary data.</text>
</comment>